<dbReference type="PANTHER" id="PTHR33772">
    <property type="entry name" value="THYMUS, BRAIN AND TESTES-ASSOCIATED"/>
    <property type="match status" value="1"/>
</dbReference>
<protein>
    <submittedName>
        <fullName evidence="3">Uncharacterized protein LOC116308058</fullName>
    </submittedName>
</protein>
<dbReference type="GeneID" id="116308058"/>
<dbReference type="KEGG" id="aten:116308058"/>
<feature type="compositionally biased region" description="Polar residues" evidence="1">
    <location>
        <begin position="353"/>
        <end position="364"/>
    </location>
</feature>
<keyword evidence="2" id="KW-1185">Reference proteome</keyword>
<dbReference type="PANTHER" id="PTHR33772:SF1">
    <property type="entry name" value="PROTEIN TBATA"/>
    <property type="match status" value="1"/>
</dbReference>
<dbReference type="InParanoid" id="A0A6P8J3U4"/>
<proteinExistence type="predicted"/>
<gene>
    <name evidence="3" type="primary">LOC116308058</name>
</gene>
<evidence type="ECO:0000256" key="1">
    <source>
        <dbReference type="SAM" id="MobiDB-lite"/>
    </source>
</evidence>
<feature type="region of interest" description="Disordered" evidence="1">
    <location>
        <begin position="28"/>
        <end position="67"/>
    </location>
</feature>
<feature type="region of interest" description="Disordered" evidence="1">
    <location>
        <begin position="331"/>
        <end position="376"/>
    </location>
</feature>
<feature type="compositionally biased region" description="Basic and acidic residues" evidence="1">
    <location>
        <begin position="331"/>
        <end position="341"/>
    </location>
</feature>
<reference evidence="3" key="1">
    <citation type="submission" date="2025-08" db="UniProtKB">
        <authorList>
            <consortium name="RefSeq"/>
        </authorList>
    </citation>
    <scope>IDENTIFICATION</scope>
    <source>
        <tissue evidence="3">Tentacle</tissue>
    </source>
</reference>
<feature type="region of interest" description="Disordered" evidence="1">
    <location>
        <begin position="388"/>
        <end position="438"/>
    </location>
</feature>
<evidence type="ECO:0000313" key="2">
    <source>
        <dbReference type="Proteomes" id="UP000515163"/>
    </source>
</evidence>
<name>A0A6P8J3U4_ACTTE</name>
<dbReference type="AlphaFoldDB" id="A0A6P8J3U4"/>
<dbReference type="Pfam" id="PF15256">
    <property type="entry name" value="SPATIAL"/>
    <property type="match status" value="1"/>
</dbReference>
<feature type="compositionally biased region" description="Low complexity" evidence="1">
    <location>
        <begin position="47"/>
        <end position="57"/>
    </location>
</feature>
<sequence length="477" mass="53896">MDTMPTTFIPSGNKPLIVRGTIQESFHDSLPNTSRYAWPTKEDPRPSSRASFPSRASKNPFFARHNPHPQRVRHLKGLLDVPVCTVIDSMGAEDDSSRFLVSTPTIDQMRQRPLKGLRMPINAQNYVVVREKAIPSIGLVPITHTWRDELRKLTEAAGFKTKNPYTITNAYQVPGSRQGSRQGERPPPSRNGENPPPSRGGERILQSRQMSRQSERPPPTLQGNIENRPLEHISMFPDNEGYMLNFYSVLPVAQLSPSPSAGLNKLFSYVFFVEKELVLDMVRAVTTSDREFREGYNTVVRSPPYEDQLLQQEASLDLDAIKKYNNEKQIEKEEEEKLKEMAEEDAEKPKSPRSGSQQGYTQYKWTAPGNKPSSPFIATEKKNALVAEQARPRPGTAEAEIEEIRSRLQSRSSPRVFAHQSRLSNGRPVSRPHTQQSLYIPPAEALNQVAQRPPSHQSIKSQQSVIKSILSYKPQQN</sequence>
<evidence type="ECO:0000313" key="3">
    <source>
        <dbReference type="RefSeq" id="XP_031574274.1"/>
    </source>
</evidence>
<dbReference type="Proteomes" id="UP000515163">
    <property type="component" value="Unplaced"/>
</dbReference>
<feature type="compositionally biased region" description="Polar residues" evidence="1">
    <location>
        <begin position="169"/>
        <end position="181"/>
    </location>
</feature>
<dbReference type="RefSeq" id="XP_031574274.1">
    <property type="nucleotide sequence ID" value="XM_031718414.1"/>
</dbReference>
<accession>A0A6P8J3U4</accession>
<feature type="compositionally biased region" description="Pro residues" evidence="1">
    <location>
        <begin position="185"/>
        <end position="198"/>
    </location>
</feature>
<dbReference type="InterPro" id="IPR037394">
    <property type="entry name" value="TBATA-like"/>
</dbReference>
<dbReference type="OrthoDB" id="9982103at2759"/>
<feature type="region of interest" description="Disordered" evidence="1">
    <location>
        <begin position="169"/>
        <end position="229"/>
    </location>
</feature>
<organism evidence="2 3">
    <name type="scientific">Actinia tenebrosa</name>
    <name type="common">Australian red waratah sea anemone</name>
    <dbReference type="NCBI Taxonomy" id="6105"/>
    <lineage>
        <taxon>Eukaryota</taxon>
        <taxon>Metazoa</taxon>
        <taxon>Cnidaria</taxon>
        <taxon>Anthozoa</taxon>
        <taxon>Hexacorallia</taxon>
        <taxon>Actiniaria</taxon>
        <taxon>Actiniidae</taxon>
        <taxon>Actinia</taxon>
    </lineage>
</organism>